<sequence length="314" mass="34632">MKVQGTSPTTAESLSGSNWPGLSCDLQVCSSWESNEGSEPQLTLQEEVFTFLSQPHSPKRGQSQADQEKMEMGNDQVHTKIERRYEAQPEDDFIGSESDEDKGYAAFQHQRTSADSNPAAHRSPIPSLDMQLEVVHPDSHKQPAPKEPSPASSTSLQSPSSGRAEPAEIVPTRCRSPSATSSRQEHKSGRRGLQVVNQVVKRNSSVSLSRRLLQEVKLDDCTQHKEGEEDNPLKPVDSSGYNSHLLSSLQMLGHDDEELQMLASLKREQEEDECRASGLSASQIHQCNVSISMSSDDTSTWTHISMVCAIILCY</sequence>
<feature type="non-terminal residue" evidence="1">
    <location>
        <position position="314"/>
    </location>
</feature>
<comment type="caution">
    <text evidence="1">The sequence shown here is derived from an EMBL/GenBank/DDBJ whole genome shotgun (WGS) entry which is preliminary data.</text>
</comment>
<evidence type="ECO:0000313" key="1">
    <source>
        <dbReference type="EMBL" id="KAG8007751.1"/>
    </source>
</evidence>
<organism evidence="1 2">
    <name type="scientific">Nibea albiflora</name>
    <name type="common">Yellow drum</name>
    <name type="synonym">Corvina albiflora</name>
    <dbReference type="NCBI Taxonomy" id="240163"/>
    <lineage>
        <taxon>Eukaryota</taxon>
        <taxon>Metazoa</taxon>
        <taxon>Chordata</taxon>
        <taxon>Craniata</taxon>
        <taxon>Vertebrata</taxon>
        <taxon>Euteleostomi</taxon>
        <taxon>Actinopterygii</taxon>
        <taxon>Neopterygii</taxon>
        <taxon>Teleostei</taxon>
        <taxon>Neoteleostei</taxon>
        <taxon>Acanthomorphata</taxon>
        <taxon>Eupercaria</taxon>
        <taxon>Sciaenidae</taxon>
        <taxon>Nibea</taxon>
    </lineage>
</organism>
<gene>
    <name evidence="1" type="ORF">GBF38_013415</name>
</gene>
<reference evidence="1" key="1">
    <citation type="submission" date="2020-04" db="EMBL/GenBank/DDBJ databases">
        <title>A chromosome-scale assembly and high-density genetic map of the yellow drum (Nibea albiflora) genome.</title>
        <authorList>
            <person name="Xu D."/>
            <person name="Zhang W."/>
            <person name="Chen R."/>
            <person name="Tan P."/>
            <person name="Wang L."/>
            <person name="Song H."/>
            <person name="Tian L."/>
            <person name="Zhu Q."/>
            <person name="Wang B."/>
        </authorList>
    </citation>
    <scope>NUCLEOTIDE SEQUENCE</scope>
    <source>
        <strain evidence="1">ZJHYS-2018</strain>
    </source>
</reference>
<protein>
    <submittedName>
        <fullName evidence="1">Protein C3orf67</fullName>
    </submittedName>
</protein>
<dbReference type="EMBL" id="CM024790">
    <property type="protein sequence ID" value="KAG8007751.1"/>
    <property type="molecule type" value="Genomic_DNA"/>
</dbReference>
<name>A0ACB7F098_NIBAL</name>
<keyword evidence="2" id="KW-1185">Reference proteome</keyword>
<proteinExistence type="predicted"/>
<evidence type="ECO:0000313" key="2">
    <source>
        <dbReference type="Proteomes" id="UP000805704"/>
    </source>
</evidence>
<accession>A0ACB7F098</accession>
<dbReference type="Proteomes" id="UP000805704">
    <property type="component" value="Chromosome 2"/>
</dbReference>